<protein>
    <recommendedName>
        <fullName evidence="11">Presequence translocated-associated motor subunit PAM16</fullName>
    </recommendedName>
</protein>
<dbReference type="PANTHER" id="PTHR12388:SF0">
    <property type="entry name" value="MITOCHONDRIAL IMPORT INNER MEMBRANE TRANSLOCASE SUBUNIT TIM16"/>
    <property type="match status" value="1"/>
</dbReference>
<keyword evidence="6" id="KW-0811">Translocation</keyword>
<dbReference type="Proteomes" id="UP000187209">
    <property type="component" value="Unassembled WGS sequence"/>
</dbReference>
<organism evidence="9 10">
    <name type="scientific">Stentor coeruleus</name>
    <dbReference type="NCBI Taxonomy" id="5963"/>
    <lineage>
        <taxon>Eukaryota</taxon>
        <taxon>Sar</taxon>
        <taxon>Alveolata</taxon>
        <taxon>Ciliophora</taxon>
        <taxon>Postciliodesmatophora</taxon>
        <taxon>Heterotrichea</taxon>
        <taxon>Heterotrichida</taxon>
        <taxon>Stentoridae</taxon>
        <taxon>Stentor</taxon>
    </lineage>
</organism>
<dbReference type="Pfam" id="PF03656">
    <property type="entry name" value="Pam16"/>
    <property type="match status" value="1"/>
</dbReference>
<sequence length="108" mass="11873">MLGPLIRALITMYGPSAIKTLLAAINKTLQQAGHNPMRDFQEFVKPVAPKKMTSQEAKLILGVTKGTPEEVNRQFDKLFKMNDPANGGSLYLQCKLIAAKETLLKSSN</sequence>
<evidence type="ECO:0000313" key="9">
    <source>
        <dbReference type="EMBL" id="OMJ93776.1"/>
    </source>
</evidence>
<evidence type="ECO:0000256" key="4">
    <source>
        <dbReference type="ARBA" id="ARBA00022792"/>
    </source>
</evidence>
<dbReference type="FunFam" id="1.10.287.110:FF:000006">
    <property type="entry name" value="Import inner membrane translocase subunit TIM16"/>
    <property type="match status" value="1"/>
</dbReference>
<comment type="caution">
    <text evidence="9">The sequence shown here is derived from an EMBL/GenBank/DDBJ whole genome shotgun (WGS) entry which is preliminary data.</text>
</comment>
<keyword evidence="7" id="KW-0496">Mitochondrion</keyword>
<keyword evidence="5" id="KW-0653">Protein transport</keyword>
<evidence type="ECO:0008006" key="11">
    <source>
        <dbReference type="Google" id="ProtNLM"/>
    </source>
</evidence>
<dbReference type="OrthoDB" id="10262892at2759"/>
<dbReference type="AlphaFoldDB" id="A0A1R2CXP5"/>
<evidence type="ECO:0000256" key="2">
    <source>
        <dbReference type="ARBA" id="ARBA00008817"/>
    </source>
</evidence>
<evidence type="ECO:0000256" key="1">
    <source>
        <dbReference type="ARBA" id="ARBA00004637"/>
    </source>
</evidence>
<keyword evidence="8" id="KW-0472">Membrane</keyword>
<keyword evidence="3" id="KW-0813">Transport</keyword>
<evidence type="ECO:0000256" key="8">
    <source>
        <dbReference type="ARBA" id="ARBA00023136"/>
    </source>
</evidence>
<dbReference type="Gene3D" id="1.10.287.110">
    <property type="entry name" value="DnaJ domain"/>
    <property type="match status" value="1"/>
</dbReference>
<dbReference type="GO" id="GO:0005744">
    <property type="term" value="C:TIM23 mitochondrial import inner membrane translocase complex"/>
    <property type="evidence" value="ECO:0007669"/>
    <property type="project" value="InterPro"/>
</dbReference>
<accession>A0A1R2CXP5</accession>
<evidence type="ECO:0000256" key="3">
    <source>
        <dbReference type="ARBA" id="ARBA00022448"/>
    </source>
</evidence>
<comment type="subcellular location">
    <subcellularLocation>
        <location evidence="1">Mitochondrion inner membrane</location>
        <topology evidence="1">Peripheral membrane protein</topology>
    </subcellularLocation>
</comment>
<reference evidence="9 10" key="1">
    <citation type="submission" date="2016-11" db="EMBL/GenBank/DDBJ databases">
        <title>The macronuclear genome of Stentor coeruleus: a giant cell with tiny introns.</title>
        <authorList>
            <person name="Slabodnick M."/>
            <person name="Ruby J.G."/>
            <person name="Reiff S.B."/>
            <person name="Swart E.C."/>
            <person name="Gosai S."/>
            <person name="Prabakaran S."/>
            <person name="Witkowska E."/>
            <person name="Larue G.E."/>
            <person name="Fisher S."/>
            <person name="Freeman R.M."/>
            <person name="Gunawardena J."/>
            <person name="Chu W."/>
            <person name="Stover N.A."/>
            <person name="Gregory B.D."/>
            <person name="Nowacki M."/>
            <person name="Derisi J."/>
            <person name="Roy S.W."/>
            <person name="Marshall W.F."/>
            <person name="Sood P."/>
        </authorList>
    </citation>
    <scope>NUCLEOTIDE SEQUENCE [LARGE SCALE GENOMIC DNA]</scope>
    <source>
        <strain evidence="9">WM001</strain>
    </source>
</reference>
<dbReference type="InterPro" id="IPR005341">
    <property type="entry name" value="Tim16"/>
</dbReference>
<keyword evidence="4" id="KW-0999">Mitochondrion inner membrane</keyword>
<dbReference type="PANTHER" id="PTHR12388">
    <property type="entry name" value="MITOCHONDRIA ASSOCIATED GRANULOCYTE MACROPHAGE CSF SIGNALING MOLECULE"/>
    <property type="match status" value="1"/>
</dbReference>
<keyword evidence="10" id="KW-1185">Reference proteome</keyword>
<evidence type="ECO:0000256" key="7">
    <source>
        <dbReference type="ARBA" id="ARBA00023128"/>
    </source>
</evidence>
<dbReference type="EMBL" id="MPUH01000037">
    <property type="protein sequence ID" value="OMJ93776.1"/>
    <property type="molecule type" value="Genomic_DNA"/>
</dbReference>
<comment type="similarity">
    <text evidence="2">Belongs to the TIM16/PAM16 family.</text>
</comment>
<name>A0A1R2CXP5_9CILI</name>
<dbReference type="InterPro" id="IPR036869">
    <property type="entry name" value="J_dom_sf"/>
</dbReference>
<evidence type="ECO:0000256" key="5">
    <source>
        <dbReference type="ARBA" id="ARBA00022927"/>
    </source>
</evidence>
<evidence type="ECO:0000313" key="10">
    <source>
        <dbReference type="Proteomes" id="UP000187209"/>
    </source>
</evidence>
<gene>
    <name evidence="9" type="ORF">SteCoe_3223</name>
</gene>
<dbReference type="GO" id="GO:0030150">
    <property type="term" value="P:protein import into mitochondrial matrix"/>
    <property type="evidence" value="ECO:0007669"/>
    <property type="project" value="InterPro"/>
</dbReference>
<proteinExistence type="inferred from homology"/>
<evidence type="ECO:0000256" key="6">
    <source>
        <dbReference type="ARBA" id="ARBA00023010"/>
    </source>
</evidence>